<feature type="transmembrane region" description="Helical" evidence="8">
    <location>
        <begin position="255"/>
        <end position="273"/>
    </location>
</feature>
<sequence>MELNGVYTQLGILFCLMGIGYVLGRIKFFTLQSNAMLSSFIVKVALPAVIISSMCMPLTKDVFKRALILLGLSVLVYTIILIVAWKVPRFMTGNEMQQGILSFSIMFSNCAFMGFPVLGALLGSEAIFYVAIYNIIFNILVYTLGIKFLERGKNQKNAFDIKLLINPGIIASFIGLVIFFGGITLPTVVSGTIDSVASICTPLSMLVTGAMLSQMPIKEVFAERKIYVLSFIRLILLPLMIFILTKYVLNLQDDWLIIIPVVVAGMPVASNAAMMASAYESDAKFASQIVMITTLISCISIPALIYFL</sequence>
<dbReference type="Proteomes" id="UP000824229">
    <property type="component" value="Unassembled WGS sequence"/>
</dbReference>
<feature type="transmembrane region" description="Helical" evidence="8">
    <location>
        <begin position="66"/>
        <end position="87"/>
    </location>
</feature>
<evidence type="ECO:0000256" key="6">
    <source>
        <dbReference type="ARBA" id="ARBA00022989"/>
    </source>
</evidence>
<dbReference type="GO" id="GO:0055085">
    <property type="term" value="P:transmembrane transport"/>
    <property type="evidence" value="ECO:0007669"/>
    <property type="project" value="InterPro"/>
</dbReference>
<evidence type="ECO:0000256" key="2">
    <source>
        <dbReference type="ARBA" id="ARBA00010145"/>
    </source>
</evidence>
<reference evidence="9" key="1">
    <citation type="journal article" date="2021" name="PeerJ">
        <title>Extensive microbial diversity within the chicken gut microbiome revealed by metagenomics and culture.</title>
        <authorList>
            <person name="Gilroy R."/>
            <person name="Ravi A."/>
            <person name="Getino M."/>
            <person name="Pursley I."/>
            <person name="Horton D.L."/>
            <person name="Alikhan N.F."/>
            <person name="Baker D."/>
            <person name="Gharbi K."/>
            <person name="Hall N."/>
            <person name="Watson M."/>
            <person name="Adriaenssens E.M."/>
            <person name="Foster-Nyarko E."/>
            <person name="Jarju S."/>
            <person name="Secka A."/>
            <person name="Antonio M."/>
            <person name="Oren A."/>
            <person name="Chaudhuri R.R."/>
            <person name="La Ragione R."/>
            <person name="Hildebrand F."/>
            <person name="Pallen M.J."/>
        </authorList>
    </citation>
    <scope>NUCLEOTIDE SEQUENCE</scope>
    <source>
        <strain evidence="9">B5-657</strain>
    </source>
</reference>
<keyword evidence="7 8" id="KW-0472">Membrane</keyword>
<keyword evidence="3" id="KW-0813">Transport</keyword>
<feature type="transmembrane region" description="Helical" evidence="8">
    <location>
        <begin position="226"/>
        <end position="249"/>
    </location>
</feature>
<dbReference type="Pfam" id="PF03547">
    <property type="entry name" value="Mem_trans"/>
    <property type="match status" value="1"/>
</dbReference>
<feature type="transmembrane region" description="Helical" evidence="8">
    <location>
        <begin position="127"/>
        <end position="149"/>
    </location>
</feature>
<feature type="transmembrane region" description="Helical" evidence="8">
    <location>
        <begin position="195"/>
        <end position="214"/>
    </location>
</feature>
<protein>
    <submittedName>
        <fullName evidence="9">AEC family transporter</fullName>
    </submittedName>
</protein>
<dbReference type="EMBL" id="JAHLFQ010000039">
    <property type="protein sequence ID" value="MBU3803534.1"/>
    <property type="molecule type" value="Genomic_DNA"/>
</dbReference>
<feature type="transmembrane region" description="Helical" evidence="8">
    <location>
        <begin position="285"/>
        <end position="307"/>
    </location>
</feature>
<evidence type="ECO:0000256" key="8">
    <source>
        <dbReference type="SAM" id="Phobius"/>
    </source>
</evidence>
<evidence type="ECO:0000256" key="3">
    <source>
        <dbReference type="ARBA" id="ARBA00022448"/>
    </source>
</evidence>
<organism evidence="9 10">
    <name type="scientific">Candidatus Cellulosilyticum pullistercoris</name>
    <dbReference type="NCBI Taxonomy" id="2838521"/>
    <lineage>
        <taxon>Bacteria</taxon>
        <taxon>Bacillati</taxon>
        <taxon>Bacillota</taxon>
        <taxon>Clostridia</taxon>
        <taxon>Lachnospirales</taxon>
        <taxon>Cellulosilyticaceae</taxon>
        <taxon>Cellulosilyticum</taxon>
    </lineage>
</organism>
<evidence type="ECO:0000256" key="5">
    <source>
        <dbReference type="ARBA" id="ARBA00022692"/>
    </source>
</evidence>
<keyword evidence="4" id="KW-1003">Cell membrane</keyword>
<dbReference type="PANTHER" id="PTHR36838:SF1">
    <property type="entry name" value="SLR1864 PROTEIN"/>
    <property type="match status" value="1"/>
</dbReference>
<dbReference type="InterPro" id="IPR038770">
    <property type="entry name" value="Na+/solute_symporter_sf"/>
</dbReference>
<dbReference type="PANTHER" id="PTHR36838">
    <property type="entry name" value="AUXIN EFFLUX CARRIER FAMILY PROTEIN"/>
    <property type="match status" value="1"/>
</dbReference>
<dbReference type="InterPro" id="IPR004776">
    <property type="entry name" value="Mem_transp_PIN-like"/>
</dbReference>
<feature type="transmembrane region" description="Helical" evidence="8">
    <location>
        <begin position="6"/>
        <end position="23"/>
    </location>
</feature>
<name>A0A9E2KB36_9FIRM</name>
<keyword evidence="5 8" id="KW-0812">Transmembrane</keyword>
<comment type="subcellular location">
    <subcellularLocation>
        <location evidence="1">Cell membrane</location>
        <topology evidence="1">Multi-pass membrane protein</topology>
    </subcellularLocation>
</comment>
<reference evidence="9" key="2">
    <citation type="submission" date="2021-04" db="EMBL/GenBank/DDBJ databases">
        <authorList>
            <person name="Gilroy R."/>
        </authorList>
    </citation>
    <scope>NUCLEOTIDE SEQUENCE</scope>
    <source>
        <strain evidence="9">B5-657</strain>
    </source>
</reference>
<evidence type="ECO:0000256" key="7">
    <source>
        <dbReference type="ARBA" id="ARBA00023136"/>
    </source>
</evidence>
<accession>A0A9E2KB36</accession>
<evidence type="ECO:0000313" key="9">
    <source>
        <dbReference type="EMBL" id="MBU3803534.1"/>
    </source>
</evidence>
<feature type="transmembrane region" description="Helical" evidence="8">
    <location>
        <begin position="161"/>
        <end position="183"/>
    </location>
</feature>
<dbReference type="AlphaFoldDB" id="A0A9E2KB36"/>
<comment type="similarity">
    <text evidence="2">Belongs to the auxin efflux carrier (TC 2.A.69) family.</text>
</comment>
<gene>
    <name evidence="9" type="ORF">H9872_02085</name>
</gene>
<keyword evidence="6 8" id="KW-1133">Transmembrane helix</keyword>
<evidence type="ECO:0000256" key="1">
    <source>
        <dbReference type="ARBA" id="ARBA00004651"/>
    </source>
</evidence>
<dbReference type="GO" id="GO:0005886">
    <property type="term" value="C:plasma membrane"/>
    <property type="evidence" value="ECO:0007669"/>
    <property type="project" value="UniProtKB-SubCell"/>
</dbReference>
<comment type="caution">
    <text evidence="9">The sequence shown here is derived from an EMBL/GenBank/DDBJ whole genome shotgun (WGS) entry which is preliminary data.</text>
</comment>
<feature type="transmembrane region" description="Helical" evidence="8">
    <location>
        <begin position="35"/>
        <end position="54"/>
    </location>
</feature>
<dbReference type="Gene3D" id="1.20.1530.20">
    <property type="match status" value="1"/>
</dbReference>
<proteinExistence type="inferred from homology"/>
<feature type="transmembrane region" description="Helical" evidence="8">
    <location>
        <begin position="99"/>
        <end position="121"/>
    </location>
</feature>
<evidence type="ECO:0000313" key="10">
    <source>
        <dbReference type="Proteomes" id="UP000824229"/>
    </source>
</evidence>
<evidence type="ECO:0000256" key="4">
    <source>
        <dbReference type="ARBA" id="ARBA00022475"/>
    </source>
</evidence>